<feature type="transmembrane region" description="Helical" evidence="1">
    <location>
        <begin position="39"/>
        <end position="59"/>
    </location>
</feature>
<accession>A0A6P1V6E9</accession>
<dbReference type="EMBL" id="CP048110">
    <property type="protein sequence ID" value="QHS50005.1"/>
    <property type="molecule type" value="Genomic_DNA"/>
</dbReference>
<sequence length="132" mass="14547">MYKEPTERMMAASPDIRIRQIQAGMTAAFTATKKYSERFLVFLVSGLLLFFVMQGVFNAGVDDWLADPTALRVKDLWNVLMYAVPYTLLSLSAGCLATGLLLDAVTCISGYSRILYVKWRGQLAAPGGEGLK</sequence>
<dbReference type="Proteomes" id="UP000464389">
    <property type="component" value="Plasmid unnamed2"/>
</dbReference>
<keyword evidence="1" id="KW-0472">Membrane</keyword>
<proteinExistence type="predicted"/>
<dbReference type="RefSeq" id="WP_162122781.1">
    <property type="nucleotide sequence ID" value="NZ_CP048110.1"/>
</dbReference>
<dbReference type="AlphaFoldDB" id="A0A6P1V6E9"/>
<keyword evidence="2" id="KW-0614">Plasmid</keyword>
<feature type="transmembrane region" description="Helical" evidence="1">
    <location>
        <begin position="79"/>
        <end position="102"/>
    </location>
</feature>
<evidence type="ECO:0000313" key="2">
    <source>
        <dbReference type="EMBL" id="QHS50005.1"/>
    </source>
</evidence>
<protein>
    <submittedName>
        <fullName evidence="2">Conjugal transfer protein TrbF</fullName>
    </submittedName>
</protein>
<evidence type="ECO:0000313" key="3">
    <source>
        <dbReference type="Proteomes" id="UP000464389"/>
    </source>
</evidence>
<keyword evidence="1" id="KW-1133">Transmembrane helix</keyword>
<organism evidence="2 3">
    <name type="scientific">Klebsiella michiganensis</name>
    <dbReference type="NCBI Taxonomy" id="1134687"/>
    <lineage>
        <taxon>Bacteria</taxon>
        <taxon>Pseudomonadati</taxon>
        <taxon>Pseudomonadota</taxon>
        <taxon>Gammaproteobacteria</taxon>
        <taxon>Enterobacterales</taxon>
        <taxon>Enterobacteriaceae</taxon>
        <taxon>Klebsiella/Raoultella group</taxon>
        <taxon>Klebsiella</taxon>
    </lineage>
</organism>
<geneLocation type="plasmid" evidence="2">
    <name>unnamed2</name>
</geneLocation>
<gene>
    <name evidence="2" type="ORF">GW952_30775</name>
</gene>
<name>A0A6P1V6E9_9ENTR</name>
<keyword evidence="1" id="KW-0812">Transmembrane</keyword>
<evidence type="ECO:0000256" key="1">
    <source>
        <dbReference type="SAM" id="Phobius"/>
    </source>
</evidence>
<reference evidence="2 3" key="1">
    <citation type="submission" date="2020-01" db="EMBL/GenBank/DDBJ databases">
        <title>Bactrocera dorsalis gut bacteria genome.</title>
        <authorList>
            <person name="Zhang H."/>
            <person name="Cai Z."/>
        </authorList>
    </citation>
    <scope>NUCLEOTIDE SEQUENCE [LARGE SCALE GENOMIC DNA]</scope>
    <source>
        <strain evidence="2 3">BD177</strain>
        <plasmid evidence="2 3">unnamed2</plasmid>
    </source>
</reference>